<keyword evidence="5 6" id="KW-0456">Lyase</keyword>
<sequence length="305" mass="34169">MIIKTSDINSIKPFLKKLTLPKPNSHKGQNGKILIIGGSTLFHSASIWAAEIASHFADMVHYSSTEENNEVFLTLKKKFRNGIIVSNKNILDYVEEDDVILMGPGMVRGKIKNYELRIKNFSDILKIKDEAEYTYQLAKYLLTNYPNKKFVLDAGALQMMDPKWLTGLKTKAIITPHQGECAKLFGESVVKYSVKQKVEAVQRQAKKYNCVILLKAVDDFISDGEKTFVIKGGNAGLTKGGTGDVLAGLSASFYAKNKPVESCVFASLILKKTAERLFLQKGYWYNITNIIDTIPQVLKNLIFMK</sequence>
<comment type="subunit">
    <text evidence="6">Homotetramer.</text>
</comment>
<dbReference type="GO" id="GO:0052855">
    <property type="term" value="F:ADP-dependent NAD(P)H-hydrate dehydratase activity"/>
    <property type="evidence" value="ECO:0007669"/>
    <property type="project" value="UniProtKB-UniRule"/>
</dbReference>
<dbReference type="InterPro" id="IPR000631">
    <property type="entry name" value="CARKD"/>
</dbReference>
<evidence type="ECO:0000256" key="1">
    <source>
        <dbReference type="ARBA" id="ARBA00022741"/>
    </source>
</evidence>
<reference evidence="8 9" key="1">
    <citation type="journal article" date="2016" name="Nat. Commun.">
        <title>Thousands of microbial genomes shed light on interconnected biogeochemical processes in an aquifer system.</title>
        <authorList>
            <person name="Anantharaman K."/>
            <person name="Brown C.T."/>
            <person name="Hug L.A."/>
            <person name="Sharon I."/>
            <person name="Castelle C.J."/>
            <person name="Probst A.J."/>
            <person name="Thomas B.C."/>
            <person name="Singh A."/>
            <person name="Wilkins M.J."/>
            <person name="Karaoz U."/>
            <person name="Brodie E.L."/>
            <person name="Williams K.H."/>
            <person name="Hubbard S.S."/>
            <person name="Banfield J.F."/>
        </authorList>
    </citation>
    <scope>NUCLEOTIDE SEQUENCE [LARGE SCALE GENOMIC DNA]</scope>
</reference>
<gene>
    <name evidence="6" type="primary">nnrD</name>
    <name evidence="8" type="ORF">A3A74_00725</name>
</gene>
<feature type="binding site" evidence="6">
    <location>
        <position position="244"/>
    </location>
    <ligand>
        <name>(6S)-NADPHX</name>
        <dbReference type="ChEBI" id="CHEBI:64076"/>
    </ligand>
</feature>
<accession>A0A1F7I829</accession>
<keyword evidence="4 6" id="KW-0520">NAD</keyword>
<dbReference type="GO" id="GO:0110051">
    <property type="term" value="P:metabolite repair"/>
    <property type="evidence" value="ECO:0007669"/>
    <property type="project" value="TreeGrafter"/>
</dbReference>
<feature type="binding site" evidence="6">
    <location>
        <position position="45"/>
    </location>
    <ligand>
        <name>(6S)-NADPHX</name>
        <dbReference type="ChEBI" id="CHEBI:64076"/>
    </ligand>
</feature>
<dbReference type="PANTHER" id="PTHR12592">
    <property type="entry name" value="ATP-DEPENDENT (S)-NAD(P)H-HYDRATE DEHYDRATASE FAMILY MEMBER"/>
    <property type="match status" value="1"/>
</dbReference>
<protein>
    <recommendedName>
        <fullName evidence="6">ADP-dependent (S)-NAD(P)H-hydrate dehydratase</fullName>
        <ecNumber evidence="6">4.2.1.136</ecNumber>
    </recommendedName>
    <alternativeName>
        <fullName evidence="6">ADP-dependent NAD(P)HX dehydratase</fullName>
    </alternativeName>
</protein>
<feature type="binding site" evidence="6">
    <location>
        <position position="105"/>
    </location>
    <ligand>
        <name>(6S)-NADPHX</name>
        <dbReference type="ChEBI" id="CHEBI:64076"/>
    </ligand>
</feature>
<dbReference type="SUPFAM" id="SSF53613">
    <property type="entry name" value="Ribokinase-like"/>
    <property type="match status" value="1"/>
</dbReference>
<dbReference type="GO" id="GO:0005524">
    <property type="term" value="F:ATP binding"/>
    <property type="evidence" value="ECO:0007669"/>
    <property type="project" value="UniProtKB-KW"/>
</dbReference>
<evidence type="ECO:0000256" key="6">
    <source>
        <dbReference type="HAMAP-Rule" id="MF_01965"/>
    </source>
</evidence>
<dbReference type="Pfam" id="PF01256">
    <property type="entry name" value="Carb_kinase"/>
    <property type="match status" value="1"/>
</dbReference>
<comment type="catalytic activity">
    <reaction evidence="6">
        <text>(6S)-NADHX + ADP = AMP + phosphate + NADH + H(+)</text>
        <dbReference type="Rhea" id="RHEA:32223"/>
        <dbReference type="ChEBI" id="CHEBI:15378"/>
        <dbReference type="ChEBI" id="CHEBI:43474"/>
        <dbReference type="ChEBI" id="CHEBI:57945"/>
        <dbReference type="ChEBI" id="CHEBI:64074"/>
        <dbReference type="ChEBI" id="CHEBI:456215"/>
        <dbReference type="ChEBI" id="CHEBI:456216"/>
        <dbReference type="EC" id="4.2.1.136"/>
    </reaction>
</comment>
<comment type="function">
    <text evidence="6">Catalyzes the dehydration of the S-form of NAD(P)HX at the expense of ADP, which is converted to AMP. Together with NAD(P)HX epimerase, which catalyzes the epimerization of the S- and R-forms, the enzyme allows the repair of both epimers of NAD(P)HX, a damaged form of NAD(P)H that is a result of enzymatic or heat-dependent hydration.</text>
</comment>
<dbReference type="Gene3D" id="3.40.1190.20">
    <property type="match status" value="1"/>
</dbReference>
<dbReference type="GO" id="GO:0046496">
    <property type="term" value="P:nicotinamide nucleotide metabolic process"/>
    <property type="evidence" value="ECO:0007669"/>
    <property type="project" value="UniProtKB-UniRule"/>
</dbReference>
<feature type="binding site" evidence="6">
    <location>
        <position position="243"/>
    </location>
    <ligand>
        <name>AMP</name>
        <dbReference type="ChEBI" id="CHEBI:456215"/>
    </ligand>
</feature>
<feature type="binding site" evidence="6">
    <location>
        <position position="177"/>
    </location>
    <ligand>
        <name>(6S)-NADPHX</name>
        <dbReference type="ChEBI" id="CHEBI:64076"/>
    </ligand>
</feature>
<keyword evidence="3 6" id="KW-0521">NADP</keyword>
<evidence type="ECO:0000256" key="2">
    <source>
        <dbReference type="ARBA" id="ARBA00022840"/>
    </source>
</evidence>
<dbReference type="STRING" id="1802055.A3A74_00725"/>
<dbReference type="EMBL" id="MGAF01000048">
    <property type="protein sequence ID" value="OGK39526.1"/>
    <property type="molecule type" value="Genomic_DNA"/>
</dbReference>
<evidence type="ECO:0000256" key="5">
    <source>
        <dbReference type="ARBA" id="ARBA00023239"/>
    </source>
</evidence>
<organism evidence="8 9">
    <name type="scientific">Candidatus Roizmanbacteria bacterium RIFCSPLOWO2_01_FULL_35_13</name>
    <dbReference type="NCBI Taxonomy" id="1802055"/>
    <lineage>
        <taxon>Bacteria</taxon>
        <taxon>Candidatus Roizmaniibacteriota</taxon>
    </lineage>
</organism>
<evidence type="ECO:0000256" key="4">
    <source>
        <dbReference type="ARBA" id="ARBA00023027"/>
    </source>
</evidence>
<evidence type="ECO:0000259" key="7">
    <source>
        <dbReference type="PROSITE" id="PS51383"/>
    </source>
</evidence>
<evidence type="ECO:0000313" key="9">
    <source>
        <dbReference type="Proteomes" id="UP000179270"/>
    </source>
</evidence>
<keyword evidence="1 6" id="KW-0547">Nucleotide-binding</keyword>
<comment type="similarity">
    <text evidence="6">Belongs to the NnrD/CARKD family.</text>
</comment>
<feature type="domain" description="YjeF C-terminal" evidence="7">
    <location>
        <begin position="10"/>
        <end position="301"/>
    </location>
</feature>
<evidence type="ECO:0000256" key="3">
    <source>
        <dbReference type="ARBA" id="ARBA00022857"/>
    </source>
</evidence>
<dbReference type="InterPro" id="IPR029056">
    <property type="entry name" value="Ribokinase-like"/>
</dbReference>
<comment type="catalytic activity">
    <reaction evidence="6">
        <text>(6S)-NADPHX + ADP = AMP + phosphate + NADPH + H(+)</text>
        <dbReference type="Rhea" id="RHEA:32235"/>
        <dbReference type="ChEBI" id="CHEBI:15378"/>
        <dbReference type="ChEBI" id="CHEBI:43474"/>
        <dbReference type="ChEBI" id="CHEBI:57783"/>
        <dbReference type="ChEBI" id="CHEBI:64076"/>
        <dbReference type="ChEBI" id="CHEBI:456215"/>
        <dbReference type="ChEBI" id="CHEBI:456216"/>
        <dbReference type="EC" id="4.2.1.136"/>
    </reaction>
</comment>
<dbReference type="AlphaFoldDB" id="A0A1F7I829"/>
<keyword evidence="2 6" id="KW-0067">ATP-binding</keyword>
<name>A0A1F7I829_9BACT</name>
<comment type="cofactor">
    <cofactor evidence="6">
        <name>Mg(2+)</name>
        <dbReference type="ChEBI" id="CHEBI:18420"/>
    </cofactor>
</comment>
<comment type="caution">
    <text evidence="8">The sequence shown here is derived from an EMBL/GenBank/DDBJ whole genome shotgun (WGS) entry which is preliminary data.</text>
</comment>
<dbReference type="PANTHER" id="PTHR12592:SF0">
    <property type="entry name" value="ATP-DEPENDENT (S)-NAD(P)H-HYDRATE DEHYDRATASE"/>
    <property type="match status" value="1"/>
</dbReference>
<proteinExistence type="inferred from homology"/>
<dbReference type="Proteomes" id="UP000179270">
    <property type="component" value="Unassembled WGS sequence"/>
</dbReference>
<comment type="caution">
    <text evidence="6">Lacks conserved residue(s) required for the propagation of feature annotation.</text>
</comment>
<dbReference type="NCBIfam" id="TIGR00196">
    <property type="entry name" value="yjeF_cterm"/>
    <property type="match status" value="1"/>
</dbReference>
<dbReference type="EC" id="4.2.1.136" evidence="6"/>
<evidence type="ECO:0000313" key="8">
    <source>
        <dbReference type="EMBL" id="OGK39526.1"/>
    </source>
</evidence>
<dbReference type="PROSITE" id="PS51383">
    <property type="entry name" value="YJEF_C_3"/>
    <property type="match status" value="1"/>
</dbReference>
<dbReference type="CDD" id="cd01171">
    <property type="entry name" value="YXKO-related"/>
    <property type="match status" value="1"/>
</dbReference>
<dbReference type="HAMAP" id="MF_01965">
    <property type="entry name" value="NADHX_dehydratase"/>
    <property type="match status" value="1"/>
</dbReference>